<dbReference type="GO" id="GO:0016020">
    <property type="term" value="C:membrane"/>
    <property type="evidence" value="ECO:0007669"/>
    <property type="project" value="TreeGrafter"/>
</dbReference>
<proteinExistence type="predicted"/>
<evidence type="ECO:0000313" key="5">
    <source>
        <dbReference type="Proteomes" id="UP000231987"/>
    </source>
</evidence>
<feature type="transmembrane region" description="Helical" evidence="1">
    <location>
        <begin position="12"/>
        <end position="32"/>
    </location>
</feature>
<organism evidence="4 5">
    <name type="scientific">Rhizobium meliloti</name>
    <name type="common">Ensifer meliloti</name>
    <name type="synonym">Sinorhizobium meliloti</name>
    <dbReference type="NCBI Taxonomy" id="382"/>
    <lineage>
        <taxon>Bacteria</taxon>
        <taxon>Pseudomonadati</taxon>
        <taxon>Pseudomonadota</taxon>
        <taxon>Alphaproteobacteria</taxon>
        <taxon>Hyphomicrobiales</taxon>
        <taxon>Rhizobiaceae</taxon>
        <taxon>Sinorhizobium/Ensifer group</taxon>
        <taxon>Sinorhizobium</taxon>
    </lineage>
</organism>
<gene>
    <name evidence="4" type="ORF">CEJ86_24175</name>
</gene>
<evidence type="ECO:0000259" key="2">
    <source>
        <dbReference type="Pfam" id="PF01757"/>
    </source>
</evidence>
<feature type="transmembrane region" description="Helical" evidence="1">
    <location>
        <begin position="72"/>
        <end position="92"/>
    </location>
</feature>
<keyword evidence="4" id="KW-0808">Transferase</keyword>
<comment type="caution">
    <text evidence="4">The sequence shown here is derived from an EMBL/GenBank/DDBJ whole genome shotgun (WGS) entry which is preliminary data.</text>
</comment>
<dbReference type="InterPro" id="IPR050879">
    <property type="entry name" value="Acyltransferase_3"/>
</dbReference>
<dbReference type="EMBL" id="NJGD01000013">
    <property type="protein sequence ID" value="PJR12918.1"/>
    <property type="molecule type" value="Genomic_DNA"/>
</dbReference>
<dbReference type="InterPro" id="IPR002656">
    <property type="entry name" value="Acyl_transf_3_dom"/>
</dbReference>
<dbReference type="RefSeq" id="WP_100673758.1">
    <property type="nucleotide sequence ID" value="NZ_NJGD01000013.1"/>
</dbReference>
<dbReference type="PANTHER" id="PTHR23028">
    <property type="entry name" value="ACETYLTRANSFERASE"/>
    <property type="match status" value="1"/>
</dbReference>
<dbReference type="GO" id="GO:0009103">
    <property type="term" value="P:lipopolysaccharide biosynthetic process"/>
    <property type="evidence" value="ECO:0007669"/>
    <property type="project" value="TreeGrafter"/>
</dbReference>
<dbReference type="AlphaFoldDB" id="A0A2J0YXD9"/>
<name>A0A2J0YXD9_RHIML</name>
<feature type="transmembrane region" description="Helical" evidence="1">
    <location>
        <begin position="312"/>
        <end position="330"/>
    </location>
</feature>
<accession>A0A2J0YXD9</accession>
<keyword evidence="4" id="KW-0012">Acyltransferase</keyword>
<feature type="domain" description="SGNH" evidence="3">
    <location>
        <begin position="398"/>
        <end position="625"/>
    </location>
</feature>
<feature type="transmembrane region" description="Helical" evidence="1">
    <location>
        <begin position="132"/>
        <end position="153"/>
    </location>
</feature>
<feature type="transmembrane region" description="Helical" evidence="1">
    <location>
        <begin position="222"/>
        <end position="238"/>
    </location>
</feature>
<dbReference type="Pfam" id="PF19040">
    <property type="entry name" value="SGNH"/>
    <property type="match status" value="1"/>
</dbReference>
<reference evidence="4 5" key="1">
    <citation type="submission" date="2017-06" db="EMBL/GenBank/DDBJ databases">
        <title>Ensifer strains isolated from leguminous trees and herbs display diverse denitrification phenotypes with some acting as strong N2O sinks.</title>
        <authorList>
            <person name="Woliy K."/>
            <person name="Mania D."/>
            <person name="Bakken L.R."/>
            <person name="Frostegard A."/>
        </authorList>
    </citation>
    <scope>NUCLEOTIDE SEQUENCE [LARGE SCALE GENOMIC DNA]</scope>
    <source>
        <strain evidence="4 5">AC50a</strain>
    </source>
</reference>
<evidence type="ECO:0000259" key="3">
    <source>
        <dbReference type="Pfam" id="PF19040"/>
    </source>
</evidence>
<dbReference type="Pfam" id="PF01757">
    <property type="entry name" value="Acyl_transf_3"/>
    <property type="match status" value="1"/>
</dbReference>
<keyword evidence="1" id="KW-0812">Transmembrane</keyword>
<dbReference type="Proteomes" id="UP000231987">
    <property type="component" value="Unassembled WGS sequence"/>
</dbReference>
<feature type="transmembrane region" description="Helical" evidence="1">
    <location>
        <begin position="38"/>
        <end position="65"/>
    </location>
</feature>
<feature type="transmembrane region" description="Helical" evidence="1">
    <location>
        <begin position="275"/>
        <end position="292"/>
    </location>
</feature>
<dbReference type="GO" id="GO:0016747">
    <property type="term" value="F:acyltransferase activity, transferring groups other than amino-acyl groups"/>
    <property type="evidence" value="ECO:0007669"/>
    <property type="project" value="InterPro"/>
</dbReference>
<dbReference type="InterPro" id="IPR043968">
    <property type="entry name" value="SGNH"/>
</dbReference>
<evidence type="ECO:0000313" key="4">
    <source>
        <dbReference type="EMBL" id="PJR12918.1"/>
    </source>
</evidence>
<feature type="transmembrane region" description="Helical" evidence="1">
    <location>
        <begin position="244"/>
        <end position="263"/>
    </location>
</feature>
<evidence type="ECO:0000256" key="1">
    <source>
        <dbReference type="SAM" id="Phobius"/>
    </source>
</evidence>
<dbReference type="PANTHER" id="PTHR23028:SF53">
    <property type="entry name" value="ACYL_TRANSF_3 DOMAIN-CONTAINING PROTEIN"/>
    <property type="match status" value="1"/>
</dbReference>
<keyword evidence="1" id="KW-1133">Transmembrane helix</keyword>
<feature type="transmembrane region" description="Helical" evidence="1">
    <location>
        <begin position="165"/>
        <end position="183"/>
    </location>
</feature>
<keyword evidence="1" id="KW-0472">Membrane</keyword>
<sequence length="683" mass="73896">MHYRPEIDGLRALAVIPVLLFHAGFGFISGGFAGVDVFFVISGFLITSLIHQEIRSGAFSVVAFYERRARRLAPALLFVCVASIPFALMWMLPKELNEFGKSLYAANLFAANFLFWDQTNYFTPDTDLMPLLHTWSLAVEEQFYIVFPLLLLSLRRLSEATGLKVIVAATVLSFGATQLFARIDPAANFYLLPSRFWELGLGAAVALSGVSNREFSRSVRECFAWGGLILIAASYLSITDTQHYPGWATVPLVAGTALVLAFARGDTLIGRCLSARPLVAIGLCSYSLYLWHQPVFAFARLRTSDGVTPAGYAGLIVLCFGLAYLSWRYVEGPFRNRARLGRKAIFATVAAVGSMAVATGLVLDGSDGLASRNAELARLTKPSVGIGKDCNAVVDLKCGTSSEPVIAVWGDSFARHLVDGILASEPGARLVQLTNNNCGPLAGLAPIKAKFEPAWPQECIEHNREVQRFLLAHKSIRYVVLSSPLNQYLEEETMLLDGKGVVRSDARTVTGSYRASLAWLRQNGFRPVVIAPPPQDGRDTGLCVARARLLGTSADDCGASLANVRTHDRDVLSILADIASDYPVVSFTDYLCGGGRCRTEDRGVALFEDHGHFSEEGSRHLGAALQFYPAFASAAEYGCSTERGRLGAPLRGICDLGENVALVSASASDAPPAQMRTHPGPVE</sequence>
<protein>
    <submittedName>
        <fullName evidence="4">Acyltransferase</fullName>
    </submittedName>
</protein>
<feature type="transmembrane region" description="Helical" evidence="1">
    <location>
        <begin position="189"/>
        <end position="210"/>
    </location>
</feature>
<feature type="domain" description="Acyltransferase 3" evidence="2">
    <location>
        <begin position="5"/>
        <end position="327"/>
    </location>
</feature>
<feature type="transmembrane region" description="Helical" evidence="1">
    <location>
        <begin position="342"/>
        <end position="363"/>
    </location>
</feature>